<evidence type="ECO:0000313" key="2">
    <source>
        <dbReference type="Proteomes" id="UP000548476"/>
    </source>
</evidence>
<evidence type="ECO:0000313" key="1">
    <source>
        <dbReference type="EMBL" id="MBB6035218.1"/>
    </source>
</evidence>
<keyword evidence="2" id="KW-1185">Reference proteome</keyword>
<reference evidence="1 2" key="1">
    <citation type="submission" date="2020-08" db="EMBL/GenBank/DDBJ databases">
        <title>Genomic Encyclopedia of Type Strains, Phase IV (KMG-IV): sequencing the most valuable type-strain genomes for metagenomic binning, comparative biology and taxonomic classification.</title>
        <authorList>
            <person name="Goeker M."/>
        </authorList>
    </citation>
    <scope>NUCLEOTIDE SEQUENCE [LARGE SCALE GENOMIC DNA]</scope>
    <source>
        <strain evidence="1 2">YIM 65646</strain>
    </source>
</reference>
<organism evidence="1 2">
    <name type="scientific">Phytomonospora endophytica</name>
    <dbReference type="NCBI Taxonomy" id="714109"/>
    <lineage>
        <taxon>Bacteria</taxon>
        <taxon>Bacillati</taxon>
        <taxon>Actinomycetota</taxon>
        <taxon>Actinomycetes</taxon>
        <taxon>Micromonosporales</taxon>
        <taxon>Micromonosporaceae</taxon>
        <taxon>Phytomonospora</taxon>
    </lineage>
</organism>
<accession>A0A841FN43</accession>
<protein>
    <submittedName>
        <fullName evidence="1">Uncharacterized protein</fullName>
    </submittedName>
</protein>
<dbReference type="Proteomes" id="UP000548476">
    <property type="component" value="Unassembled WGS sequence"/>
</dbReference>
<dbReference type="RefSeq" id="WP_184788077.1">
    <property type="nucleotide sequence ID" value="NZ_BONT01000006.1"/>
</dbReference>
<dbReference type="AlphaFoldDB" id="A0A841FN43"/>
<dbReference type="EMBL" id="JACHGT010000006">
    <property type="protein sequence ID" value="MBB6035218.1"/>
    <property type="molecule type" value="Genomic_DNA"/>
</dbReference>
<gene>
    <name evidence="1" type="ORF">HNR73_003075</name>
</gene>
<name>A0A841FN43_9ACTN</name>
<sequence>MSLPPHIIRASAALISAHRGEKGLSFVYSPGLSLAGGEAELVAVWDREELPSRTGGDVPVGHLRESDFAAAVDALEDGEGWRELDAPVKLVAGFAYGVMLSDRSGVGTKTRGRVSVFPYLLTDRSEAALSAEAGSVAAELAECADGWARAHLLDEALHRAYVAWFASHQRFWPGRTRRYEWVRHFGLSEDVADLEHGIWNTSGAAGQAELYAGFVDKILAD</sequence>
<proteinExistence type="predicted"/>
<comment type="caution">
    <text evidence="1">The sequence shown here is derived from an EMBL/GenBank/DDBJ whole genome shotgun (WGS) entry which is preliminary data.</text>
</comment>